<evidence type="ECO:0000256" key="9">
    <source>
        <dbReference type="SAM" id="Phobius"/>
    </source>
</evidence>
<dbReference type="EMBL" id="JAYGGQ010000013">
    <property type="protein sequence ID" value="MEA5456227.1"/>
    <property type="molecule type" value="Genomic_DNA"/>
</dbReference>
<evidence type="ECO:0000256" key="4">
    <source>
        <dbReference type="ARBA" id="ARBA00022475"/>
    </source>
</evidence>
<feature type="transmembrane region" description="Helical" evidence="9">
    <location>
        <begin position="321"/>
        <end position="337"/>
    </location>
</feature>
<feature type="transmembrane region" description="Helical" evidence="9">
    <location>
        <begin position="357"/>
        <end position="384"/>
    </location>
</feature>
<accession>A0ABU5T960</accession>
<feature type="region of interest" description="Disordered" evidence="8">
    <location>
        <begin position="1"/>
        <end position="46"/>
    </location>
</feature>
<proteinExistence type="inferred from homology"/>
<gene>
    <name evidence="10" type="ORF">SPF06_15935</name>
</gene>
<sequence>MDASDAPRTAADPLTRPELTHSAPDRPAPDRPAPDRHVEPRGPRAHRRVTDADLPFALRIASAWAWRLAIVLVVATALVWGLARLSFLVVPVLVAALLAGLLRPVVAALVRARVPRGLAVAITELGFIALVAGLLTLVGRQISEGFAQLWDEAIAGLGEVQRWLAEGPLQLTASQLDTYVRDAQNVLQNNQGSLVNGVLSVGSSAGHIVTGALITLFVLVFFLLEGERIWKFLVGLLPRSARRAADGAGRAGWTSLVSYVRVQVLVAAVDAVGIGVGAAVLGVPLALPLGILVFVSSFIPVVGALVSGAVAVLLALVANGLVNAVIMLIVVVAVQQLESHVLQPLVMGRAVSLHPVAVILAVAAGSFLAGIPGALFAVPTLAVANSAVRYISARAWETDSAPVVSAETLPADPGAADSSETP</sequence>
<organism evidence="10 11">
    <name type="scientific">Sinomonas terricola</name>
    <dbReference type="NCBI Taxonomy" id="3110330"/>
    <lineage>
        <taxon>Bacteria</taxon>
        <taxon>Bacillati</taxon>
        <taxon>Actinomycetota</taxon>
        <taxon>Actinomycetes</taxon>
        <taxon>Micrococcales</taxon>
        <taxon>Micrococcaceae</taxon>
        <taxon>Sinomonas</taxon>
    </lineage>
</organism>
<evidence type="ECO:0000256" key="6">
    <source>
        <dbReference type="ARBA" id="ARBA00022989"/>
    </source>
</evidence>
<evidence type="ECO:0000313" key="10">
    <source>
        <dbReference type="EMBL" id="MEA5456227.1"/>
    </source>
</evidence>
<feature type="transmembrane region" description="Helical" evidence="9">
    <location>
        <begin position="204"/>
        <end position="224"/>
    </location>
</feature>
<dbReference type="RefSeq" id="WP_323280118.1">
    <property type="nucleotide sequence ID" value="NZ_JAYGGQ010000013.1"/>
</dbReference>
<keyword evidence="7 9" id="KW-0472">Membrane</keyword>
<name>A0ABU5T960_9MICC</name>
<protein>
    <submittedName>
        <fullName evidence="10">AI-2E family transporter</fullName>
    </submittedName>
</protein>
<evidence type="ECO:0000256" key="3">
    <source>
        <dbReference type="ARBA" id="ARBA00022448"/>
    </source>
</evidence>
<keyword evidence="4" id="KW-1003">Cell membrane</keyword>
<feature type="transmembrane region" description="Helical" evidence="9">
    <location>
        <begin position="89"/>
        <end position="110"/>
    </location>
</feature>
<evidence type="ECO:0000256" key="5">
    <source>
        <dbReference type="ARBA" id="ARBA00022692"/>
    </source>
</evidence>
<dbReference type="InterPro" id="IPR002549">
    <property type="entry name" value="AI-2E-like"/>
</dbReference>
<dbReference type="PANTHER" id="PTHR21716:SF53">
    <property type="entry name" value="PERMEASE PERM-RELATED"/>
    <property type="match status" value="1"/>
</dbReference>
<feature type="transmembrane region" description="Helical" evidence="9">
    <location>
        <begin position="291"/>
        <end position="314"/>
    </location>
</feature>
<evidence type="ECO:0000313" key="11">
    <source>
        <dbReference type="Proteomes" id="UP001304769"/>
    </source>
</evidence>
<feature type="transmembrane region" description="Helical" evidence="9">
    <location>
        <begin position="117"/>
        <end position="138"/>
    </location>
</feature>
<comment type="caution">
    <text evidence="10">The sequence shown here is derived from an EMBL/GenBank/DDBJ whole genome shotgun (WGS) entry which is preliminary data.</text>
</comment>
<comment type="similarity">
    <text evidence="2">Belongs to the autoinducer-2 exporter (AI-2E) (TC 2.A.86) family.</text>
</comment>
<dbReference type="Proteomes" id="UP001304769">
    <property type="component" value="Unassembled WGS sequence"/>
</dbReference>
<feature type="transmembrane region" description="Helical" evidence="9">
    <location>
        <begin position="264"/>
        <end position="285"/>
    </location>
</feature>
<keyword evidence="11" id="KW-1185">Reference proteome</keyword>
<evidence type="ECO:0000256" key="2">
    <source>
        <dbReference type="ARBA" id="ARBA00009773"/>
    </source>
</evidence>
<dbReference type="PANTHER" id="PTHR21716">
    <property type="entry name" value="TRANSMEMBRANE PROTEIN"/>
    <property type="match status" value="1"/>
</dbReference>
<feature type="compositionally biased region" description="Basic and acidic residues" evidence="8">
    <location>
        <begin position="23"/>
        <end position="42"/>
    </location>
</feature>
<evidence type="ECO:0000256" key="1">
    <source>
        <dbReference type="ARBA" id="ARBA00004651"/>
    </source>
</evidence>
<evidence type="ECO:0000256" key="7">
    <source>
        <dbReference type="ARBA" id="ARBA00023136"/>
    </source>
</evidence>
<keyword evidence="5 9" id="KW-0812">Transmembrane</keyword>
<keyword evidence="6 9" id="KW-1133">Transmembrane helix</keyword>
<comment type="subcellular location">
    <subcellularLocation>
        <location evidence="1">Cell membrane</location>
        <topology evidence="1">Multi-pass membrane protein</topology>
    </subcellularLocation>
</comment>
<feature type="transmembrane region" description="Helical" evidence="9">
    <location>
        <begin position="64"/>
        <end position="83"/>
    </location>
</feature>
<evidence type="ECO:0000256" key="8">
    <source>
        <dbReference type="SAM" id="MobiDB-lite"/>
    </source>
</evidence>
<reference evidence="10 11" key="1">
    <citation type="submission" date="2023-12" db="EMBL/GenBank/DDBJ databases">
        <title>Sinomonas terricola sp. nov, isolated from litchi orchard soil in Guangdong, PR China.</title>
        <authorList>
            <person name="Jiaxin W."/>
            <person name="Yang Z."/>
            <person name="Honghui Z."/>
        </authorList>
    </citation>
    <scope>NUCLEOTIDE SEQUENCE [LARGE SCALE GENOMIC DNA]</scope>
    <source>
        <strain evidence="10 11">JGH33</strain>
    </source>
</reference>
<dbReference type="Pfam" id="PF01594">
    <property type="entry name" value="AI-2E_transport"/>
    <property type="match status" value="1"/>
</dbReference>
<keyword evidence="3" id="KW-0813">Transport</keyword>